<evidence type="ECO:0008006" key="3">
    <source>
        <dbReference type="Google" id="ProtNLM"/>
    </source>
</evidence>
<dbReference type="Gene3D" id="2.30.110.10">
    <property type="entry name" value="Electron Transport, Fmn-binding Protein, Chain A"/>
    <property type="match status" value="1"/>
</dbReference>
<dbReference type="PIRSF" id="PIRSF010372">
    <property type="entry name" value="PaiB"/>
    <property type="match status" value="1"/>
</dbReference>
<reference evidence="1" key="1">
    <citation type="submission" date="2020-06" db="EMBL/GenBank/DDBJ databases">
        <authorList>
            <person name="Onetto C."/>
        </authorList>
    </citation>
    <scope>NUCLEOTIDE SEQUENCE</scope>
</reference>
<evidence type="ECO:0000313" key="2">
    <source>
        <dbReference type="Proteomes" id="UP000745764"/>
    </source>
</evidence>
<gene>
    <name evidence="1" type="ORF">AWRI4620_LOCUS7826</name>
</gene>
<dbReference type="InterPro" id="IPR012349">
    <property type="entry name" value="Split_barrel_FMN-bd"/>
</dbReference>
<dbReference type="AlphaFoldDB" id="A0A9N8KPA1"/>
<dbReference type="PANTHER" id="PTHR35802:SF1">
    <property type="entry name" value="PROTEASE SYNTHASE AND SPORULATION PROTEIN PAI 2"/>
    <property type="match status" value="1"/>
</dbReference>
<keyword evidence="2" id="KW-1185">Reference proteome</keyword>
<organism evidence="1 2">
    <name type="scientific">Aureobasidium uvarum</name>
    <dbReference type="NCBI Taxonomy" id="2773716"/>
    <lineage>
        <taxon>Eukaryota</taxon>
        <taxon>Fungi</taxon>
        <taxon>Dikarya</taxon>
        <taxon>Ascomycota</taxon>
        <taxon>Pezizomycotina</taxon>
        <taxon>Dothideomycetes</taxon>
        <taxon>Dothideomycetidae</taxon>
        <taxon>Dothideales</taxon>
        <taxon>Saccotheciaceae</taxon>
        <taxon>Aureobasidium</taxon>
    </lineage>
</organism>
<proteinExistence type="predicted"/>
<dbReference type="OrthoDB" id="2101473at2759"/>
<dbReference type="InterPro" id="IPR007396">
    <property type="entry name" value="TR_PAI2-type"/>
</dbReference>
<dbReference type="Pfam" id="PF04299">
    <property type="entry name" value="FMN_bind_2"/>
    <property type="match status" value="1"/>
</dbReference>
<evidence type="ECO:0000313" key="1">
    <source>
        <dbReference type="EMBL" id="CAD0113571.1"/>
    </source>
</evidence>
<accession>A0A9N8KPA1</accession>
<comment type="caution">
    <text evidence="1">The sequence shown here is derived from an EMBL/GenBank/DDBJ whole genome shotgun (WGS) entry which is preliminary data.</text>
</comment>
<dbReference type="EMBL" id="CAINUL010000016">
    <property type="protein sequence ID" value="CAD0113571.1"/>
    <property type="molecule type" value="Genomic_DNA"/>
</dbReference>
<dbReference type="SUPFAM" id="SSF50475">
    <property type="entry name" value="FMN-binding split barrel"/>
    <property type="match status" value="1"/>
</dbReference>
<name>A0A9N8KPA1_9PEZI</name>
<sequence>MYLRAVHAEPSIPALKAFLAANPLGLLTTGIPSSDPSIHYLQTTHIPWVLDDTSPSEDTLPTLRGHIARQNPHAKVFIEHAAAAASPGKPFTLQQEVMVLFNAPHHSYVTPKFYTKTKPETGKVVPTWNYAAAQAYGTATVYVDSKASSTITFLDKQIRDLSKKAEEEIMQHERPWEVDDAPAKYVELLRKNIIGIEIKVTSLGGKYKMSQEMGVEDREGVAQGFEGMKTEAGDWIAQTVRERGQSK</sequence>
<dbReference type="Proteomes" id="UP000745764">
    <property type="component" value="Unassembled WGS sequence"/>
</dbReference>
<dbReference type="PANTHER" id="PTHR35802">
    <property type="entry name" value="PROTEASE SYNTHASE AND SPORULATION PROTEIN PAI 2"/>
    <property type="match status" value="1"/>
</dbReference>
<protein>
    <recommendedName>
        <fullName evidence="3">Transcriptional regulator</fullName>
    </recommendedName>
</protein>